<evidence type="ECO:0000256" key="13">
    <source>
        <dbReference type="SAM" id="Coils"/>
    </source>
</evidence>
<dbReference type="GO" id="GO:0005524">
    <property type="term" value="F:ATP binding"/>
    <property type="evidence" value="ECO:0007669"/>
    <property type="project" value="UniProtKB-KW"/>
</dbReference>
<gene>
    <name evidence="16" type="ORF">SAMN02910417_02137</name>
</gene>
<dbReference type="SUPFAM" id="SSF55874">
    <property type="entry name" value="ATPase domain of HSP90 chaperone/DNA topoisomerase II/histidine kinase"/>
    <property type="match status" value="1"/>
</dbReference>
<dbReference type="GO" id="GO:0005886">
    <property type="term" value="C:plasma membrane"/>
    <property type="evidence" value="ECO:0007669"/>
    <property type="project" value="TreeGrafter"/>
</dbReference>
<evidence type="ECO:0000256" key="7">
    <source>
        <dbReference type="ARBA" id="ARBA00022741"/>
    </source>
</evidence>
<dbReference type="Gene3D" id="3.30.565.10">
    <property type="entry name" value="Histidine kinase-like ATPase, C-terminal domain"/>
    <property type="match status" value="1"/>
</dbReference>
<dbReference type="InterPro" id="IPR004358">
    <property type="entry name" value="Sig_transdc_His_kin-like_C"/>
</dbReference>
<dbReference type="FunFam" id="3.30.565.10:FF:000013">
    <property type="entry name" value="Two-component sensor histidine kinase"/>
    <property type="match status" value="1"/>
</dbReference>
<evidence type="ECO:0000256" key="3">
    <source>
        <dbReference type="ARBA" id="ARBA00012438"/>
    </source>
</evidence>
<proteinExistence type="predicted"/>
<evidence type="ECO:0000259" key="15">
    <source>
        <dbReference type="PROSITE" id="PS50109"/>
    </source>
</evidence>
<accession>A0A1G6C705</accession>
<keyword evidence="17" id="KW-1185">Reference proteome</keyword>
<dbReference type="GO" id="GO:0004721">
    <property type="term" value="F:phosphoprotein phosphatase activity"/>
    <property type="evidence" value="ECO:0007669"/>
    <property type="project" value="TreeGrafter"/>
</dbReference>
<name>A0A1G6C705_EUBOX</name>
<feature type="domain" description="Histidine kinase" evidence="15">
    <location>
        <begin position="158"/>
        <end position="373"/>
    </location>
</feature>
<dbReference type="PANTHER" id="PTHR45453">
    <property type="entry name" value="PHOSPHATE REGULON SENSOR PROTEIN PHOR"/>
    <property type="match status" value="1"/>
</dbReference>
<dbReference type="InterPro" id="IPR036890">
    <property type="entry name" value="HATPase_C_sf"/>
</dbReference>
<keyword evidence="11" id="KW-0902">Two-component regulatory system</keyword>
<dbReference type="InterPro" id="IPR005467">
    <property type="entry name" value="His_kinase_dom"/>
</dbReference>
<dbReference type="SMART" id="SM00388">
    <property type="entry name" value="HisKA"/>
    <property type="match status" value="1"/>
</dbReference>
<sequence>MKINKTKSNQKILTRFYWRTLAILAMAVVIIIVLRTVLRGKMANLMVTFMSKVLGIDWEAGKHIYWERIEGHLDLIILIAVILVFLILFRISLVMFNRYFTELERGIAQLAQETEEPIELRSGLEQMEETLNDVRLKLIENREKIHEAEHRRNDLVLYLAHDIKTPLTSVVGYLNLLDESRDMPSQQKDKYVTIAREKAERLGELINEFFDITRYTYQAEQLYLQEVNLAFMLMQVSDEMYPQLTKRKKTLTIAVPDDIYLKMDPEKMARVFQNIIKNAIAYGKEGCEIKIWSEEQDEDIVIHLQNKADIPPGKAEKLFEKFYRLDGARSTETGGAGLGLAIAKDIVVLHNGEIHATSDSENIEFIIRLPRNL</sequence>
<evidence type="ECO:0000256" key="11">
    <source>
        <dbReference type="ARBA" id="ARBA00023012"/>
    </source>
</evidence>
<comment type="catalytic activity">
    <reaction evidence="1">
        <text>ATP + protein L-histidine = ADP + protein N-phospho-L-histidine.</text>
        <dbReference type="EC" id="2.7.13.3"/>
    </reaction>
</comment>
<dbReference type="RefSeq" id="WP_090174349.1">
    <property type="nucleotide sequence ID" value="NZ_FMXR01000016.1"/>
</dbReference>
<dbReference type="InterPro" id="IPR050351">
    <property type="entry name" value="BphY/WalK/GraS-like"/>
</dbReference>
<evidence type="ECO:0000256" key="8">
    <source>
        <dbReference type="ARBA" id="ARBA00022777"/>
    </source>
</evidence>
<feature type="coiled-coil region" evidence="13">
    <location>
        <begin position="124"/>
        <end position="151"/>
    </location>
</feature>
<dbReference type="GO" id="GO:0016036">
    <property type="term" value="P:cellular response to phosphate starvation"/>
    <property type="evidence" value="ECO:0007669"/>
    <property type="project" value="TreeGrafter"/>
</dbReference>
<dbReference type="CDD" id="cd00082">
    <property type="entry name" value="HisKA"/>
    <property type="match status" value="1"/>
</dbReference>
<dbReference type="InterPro" id="IPR003594">
    <property type="entry name" value="HATPase_dom"/>
</dbReference>
<keyword evidence="8 16" id="KW-0418">Kinase</keyword>
<evidence type="ECO:0000256" key="10">
    <source>
        <dbReference type="ARBA" id="ARBA00022989"/>
    </source>
</evidence>
<evidence type="ECO:0000256" key="6">
    <source>
        <dbReference type="ARBA" id="ARBA00022692"/>
    </source>
</evidence>
<feature type="transmembrane region" description="Helical" evidence="14">
    <location>
        <begin position="75"/>
        <end position="96"/>
    </location>
</feature>
<reference evidence="16 17" key="1">
    <citation type="submission" date="2016-10" db="EMBL/GenBank/DDBJ databases">
        <authorList>
            <person name="de Groot N.N."/>
        </authorList>
    </citation>
    <scope>NUCLEOTIDE SEQUENCE [LARGE SCALE GENOMIC DNA]</scope>
    <source>
        <strain evidence="16 17">DSM 3217</strain>
    </source>
</reference>
<dbReference type="Gene3D" id="1.10.287.130">
    <property type="match status" value="1"/>
</dbReference>
<dbReference type="AlphaFoldDB" id="A0A1G6C705"/>
<dbReference type="SMART" id="SM00387">
    <property type="entry name" value="HATPase_c"/>
    <property type="match status" value="1"/>
</dbReference>
<dbReference type="PRINTS" id="PR00344">
    <property type="entry name" value="BCTRLSENSOR"/>
</dbReference>
<keyword evidence="13" id="KW-0175">Coiled coil</keyword>
<dbReference type="Proteomes" id="UP000199228">
    <property type="component" value="Unassembled WGS sequence"/>
</dbReference>
<evidence type="ECO:0000313" key="17">
    <source>
        <dbReference type="Proteomes" id="UP000199228"/>
    </source>
</evidence>
<dbReference type="InterPro" id="IPR036097">
    <property type="entry name" value="HisK_dim/P_sf"/>
</dbReference>
<keyword evidence="9" id="KW-0067">ATP-binding</keyword>
<dbReference type="OrthoDB" id="9792991at2"/>
<keyword evidence="7" id="KW-0547">Nucleotide-binding</keyword>
<evidence type="ECO:0000256" key="14">
    <source>
        <dbReference type="SAM" id="Phobius"/>
    </source>
</evidence>
<evidence type="ECO:0000313" key="16">
    <source>
        <dbReference type="EMBL" id="SDB28683.1"/>
    </source>
</evidence>
<keyword evidence="4" id="KW-0597">Phosphoprotein</keyword>
<feature type="transmembrane region" description="Helical" evidence="14">
    <location>
        <begin position="21"/>
        <end position="38"/>
    </location>
</feature>
<dbReference type="PANTHER" id="PTHR45453:SF1">
    <property type="entry name" value="PHOSPHATE REGULON SENSOR PROTEIN PHOR"/>
    <property type="match status" value="1"/>
</dbReference>
<dbReference type="PROSITE" id="PS50109">
    <property type="entry name" value="HIS_KIN"/>
    <property type="match status" value="1"/>
</dbReference>
<evidence type="ECO:0000256" key="2">
    <source>
        <dbReference type="ARBA" id="ARBA00004370"/>
    </source>
</evidence>
<evidence type="ECO:0000256" key="5">
    <source>
        <dbReference type="ARBA" id="ARBA00022679"/>
    </source>
</evidence>
<dbReference type="EMBL" id="FMXR01000016">
    <property type="protein sequence ID" value="SDB28683.1"/>
    <property type="molecule type" value="Genomic_DNA"/>
</dbReference>
<dbReference type="Pfam" id="PF02518">
    <property type="entry name" value="HATPase_c"/>
    <property type="match status" value="1"/>
</dbReference>
<evidence type="ECO:0000256" key="4">
    <source>
        <dbReference type="ARBA" id="ARBA00022553"/>
    </source>
</evidence>
<dbReference type="GO" id="GO:0000155">
    <property type="term" value="F:phosphorelay sensor kinase activity"/>
    <property type="evidence" value="ECO:0007669"/>
    <property type="project" value="InterPro"/>
</dbReference>
<keyword evidence="5" id="KW-0808">Transferase</keyword>
<dbReference type="Pfam" id="PF00512">
    <property type="entry name" value="HisKA"/>
    <property type="match status" value="1"/>
</dbReference>
<keyword evidence="10 14" id="KW-1133">Transmembrane helix</keyword>
<keyword evidence="6 14" id="KW-0812">Transmembrane</keyword>
<dbReference type="InterPro" id="IPR003661">
    <property type="entry name" value="HisK_dim/P_dom"/>
</dbReference>
<dbReference type="EC" id="2.7.13.3" evidence="3"/>
<dbReference type="STRING" id="1732.SAMN02910417_02137"/>
<organism evidence="16 17">
    <name type="scientific">Eubacterium oxidoreducens</name>
    <dbReference type="NCBI Taxonomy" id="1732"/>
    <lineage>
        <taxon>Bacteria</taxon>
        <taxon>Bacillati</taxon>
        <taxon>Bacillota</taxon>
        <taxon>Clostridia</taxon>
        <taxon>Eubacteriales</taxon>
        <taxon>Eubacteriaceae</taxon>
        <taxon>Eubacterium</taxon>
    </lineage>
</organism>
<evidence type="ECO:0000256" key="1">
    <source>
        <dbReference type="ARBA" id="ARBA00000085"/>
    </source>
</evidence>
<keyword evidence="12 14" id="KW-0472">Membrane</keyword>
<evidence type="ECO:0000256" key="12">
    <source>
        <dbReference type="ARBA" id="ARBA00023136"/>
    </source>
</evidence>
<comment type="subcellular location">
    <subcellularLocation>
        <location evidence="2">Membrane</location>
    </subcellularLocation>
</comment>
<evidence type="ECO:0000256" key="9">
    <source>
        <dbReference type="ARBA" id="ARBA00022840"/>
    </source>
</evidence>
<protein>
    <recommendedName>
        <fullName evidence="3">histidine kinase</fullName>
        <ecNumber evidence="3">2.7.13.3</ecNumber>
    </recommendedName>
</protein>
<dbReference type="SUPFAM" id="SSF47384">
    <property type="entry name" value="Homodimeric domain of signal transducing histidine kinase"/>
    <property type="match status" value="1"/>
</dbReference>